<proteinExistence type="inferred from homology"/>
<keyword evidence="3 5" id="KW-1133">Transmembrane helix</keyword>
<dbReference type="InterPro" id="IPR006214">
    <property type="entry name" value="Bax_inhibitor_1-related"/>
</dbReference>
<dbReference type="GO" id="GO:2001234">
    <property type="term" value="P:negative regulation of apoptotic signaling pathway"/>
    <property type="evidence" value="ECO:0007669"/>
    <property type="project" value="TreeGrafter"/>
</dbReference>
<accession>A0A915Q697</accession>
<evidence type="ECO:0000313" key="7">
    <source>
        <dbReference type="WBParaSite" id="sdigi.contig69.g3539.t1"/>
    </source>
</evidence>
<keyword evidence="2 5" id="KW-0812">Transmembrane</keyword>
<evidence type="ECO:0000256" key="3">
    <source>
        <dbReference type="ARBA" id="ARBA00022989"/>
    </source>
</evidence>
<comment type="subcellular location">
    <subcellularLocation>
        <location evidence="1">Membrane</location>
        <topology evidence="1">Multi-pass membrane protein</topology>
    </subcellularLocation>
</comment>
<feature type="transmembrane region" description="Helical" evidence="5">
    <location>
        <begin position="129"/>
        <end position="153"/>
    </location>
</feature>
<evidence type="ECO:0000256" key="4">
    <source>
        <dbReference type="ARBA" id="ARBA00023136"/>
    </source>
</evidence>
<evidence type="ECO:0000313" key="6">
    <source>
        <dbReference type="Proteomes" id="UP000887581"/>
    </source>
</evidence>
<keyword evidence="6" id="KW-1185">Reference proteome</keyword>
<dbReference type="AlphaFoldDB" id="A0A915Q697"/>
<evidence type="ECO:0000256" key="5">
    <source>
        <dbReference type="RuleBase" id="RU004379"/>
    </source>
</evidence>
<dbReference type="GO" id="GO:0005783">
    <property type="term" value="C:endoplasmic reticulum"/>
    <property type="evidence" value="ECO:0007669"/>
    <property type="project" value="TreeGrafter"/>
</dbReference>
<dbReference type="Proteomes" id="UP000887581">
    <property type="component" value="Unplaced"/>
</dbReference>
<dbReference type="PANTHER" id="PTHR23291:SF127">
    <property type="entry name" value="PROTEIN LIFEGUARD 1-LIKE"/>
    <property type="match status" value="1"/>
</dbReference>
<name>A0A915Q697_9BILA</name>
<dbReference type="Pfam" id="PF01027">
    <property type="entry name" value="Bax1-I"/>
    <property type="match status" value="1"/>
</dbReference>
<feature type="transmembrane region" description="Helical" evidence="5">
    <location>
        <begin position="159"/>
        <end position="182"/>
    </location>
</feature>
<reference evidence="7" key="1">
    <citation type="submission" date="2022-11" db="UniProtKB">
        <authorList>
            <consortium name="WormBaseParasite"/>
        </authorList>
    </citation>
    <scope>IDENTIFICATION</scope>
</reference>
<organism evidence="6 7">
    <name type="scientific">Setaria digitata</name>
    <dbReference type="NCBI Taxonomy" id="48799"/>
    <lineage>
        <taxon>Eukaryota</taxon>
        <taxon>Metazoa</taxon>
        <taxon>Ecdysozoa</taxon>
        <taxon>Nematoda</taxon>
        <taxon>Chromadorea</taxon>
        <taxon>Rhabditida</taxon>
        <taxon>Spirurina</taxon>
        <taxon>Spiruromorpha</taxon>
        <taxon>Filarioidea</taxon>
        <taxon>Setariidae</taxon>
        <taxon>Setaria</taxon>
    </lineage>
</organism>
<comment type="similarity">
    <text evidence="5">Belongs to the BI1 family.</text>
</comment>
<dbReference type="GO" id="GO:0016020">
    <property type="term" value="C:membrane"/>
    <property type="evidence" value="ECO:0007669"/>
    <property type="project" value="UniProtKB-SubCell"/>
</dbReference>
<feature type="transmembrane region" description="Helical" evidence="5">
    <location>
        <begin position="70"/>
        <end position="90"/>
    </location>
</feature>
<sequence length="222" mass="25640">MSIARDRVKDSGGDPNGNNLNYVWNFSRYGAENSYRTNEDIDVEMGRKEEYLSNFTFNSTSIRNGFIRKVFALVATMLFVTTLITSIPYMHRDIRYFVQRSFLLYIVSWILFFTVYVVIMCFESVRSCFGILFLCSFIVFVLGVVSVIAALVFKIRWLYTAYASVSALLFMAYLAVDIQMIMGGRKYELSPEEYIFAAITVFTDVVYIFWMLLGVLGDIQND</sequence>
<protein>
    <submittedName>
        <fullName evidence="7">Uncharacterized protein</fullName>
    </submittedName>
</protein>
<feature type="transmembrane region" description="Helical" evidence="5">
    <location>
        <begin position="194"/>
        <end position="216"/>
    </location>
</feature>
<dbReference type="WBParaSite" id="sdigi.contig69.g3539.t1">
    <property type="protein sequence ID" value="sdigi.contig69.g3539.t1"/>
    <property type="gene ID" value="sdigi.contig69.g3539"/>
</dbReference>
<dbReference type="PANTHER" id="PTHR23291">
    <property type="entry name" value="BAX INHIBITOR-RELATED"/>
    <property type="match status" value="1"/>
</dbReference>
<keyword evidence="4 5" id="KW-0472">Membrane</keyword>
<feature type="transmembrane region" description="Helical" evidence="5">
    <location>
        <begin position="102"/>
        <end position="122"/>
    </location>
</feature>
<dbReference type="GO" id="GO:0005794">
    <property type="term" value="C:Golgi apparatus"/>
    <property type="evidence" value="ECO:0007669"/>
    <property type="project" value="TreeGrafter"/>
</dbReference>
<evidence type="ECO:0000256" key="1">
    <source>
        <dbReference type="ARBA" id="ARBA00004141"/>
    </source>
</evidence>
<evidence type="ECO:0000256" key="2">
    <source>
        <dbReference type="ARBA" id="ARBA00022692"/>
    </source>
</evidence>